<protein>
    <recommendedName>
        <fullName evidence="3">YqzE family protein</fullName>
    </recommendedName>
</protein>
<evidence type="ECO:0008006" key="3">
    <source>
        <dbReference type="Google" id="ProtNLM"/>
    </source>
</evidence>
<organism evidence="1 2">
    <name type="scientific">Peribacillus deserti</name>
    <dbReference type="NCBI Taxonomy" id="673318"/>
    <lineage>
        <taxon>Bacteria</taxon>
        <taxon>Bacillati</taxon>
        <taxon>Bacillota</taxon>
        <taxon>Bacilli</taxon>
        <taxon>Bacillales</taxon>
        <taxon>Bacillaceae</taxon>
        <taxon>Peribacillus</taxon>
    </lineage>
</organism>
<gene>
    <name evidence="1" type="ORF">JOC77_000122</name>
</gene>
<dbReference type="EMBL" id="JAFBFI010000001">
    <property type="protein sequence ID" value="MBM7690719.1"/>
    <property type="molecule type" value="Genomic_DNA"/>
</dbReference>
<name>A0ABS2QD34_9BACI</name>
<comment type="caution">
    <text evidence="1">The sequence shown here is derived from an EMBL/GenBank/DDBJ whole genome shotgun (WGS) entry which is preliminary data.</text>
</comment>
<proteinExistence type="predicted"/>
<evidence type="ECO:0000313" key="1">
    <source>
        <dbReference type="EMBL" id="MBM7690719.1"/>
    </source>
</evidence>
<sequence length="31" mass="3627">MKKLISTAIKWAPVVYPIVKKMLDQRKGKVR</sequence>
<dbReference type="Proteomes" id="UP000823486">
    <property type="component" value="Unassembled WGS sequence"/>
</dbReference>
<keyword evidence="2" id="KW-1185">Reference proteome</keyword>
<accession>A0ABS2QD34</accession>
<reference evidence="1 2" key="1">
    <citation type="submission" date="2021-01" db="EMBL/GenBank/DDBJ databases">
        <title>Genomic Encyclopedia of Type Strains, Phase IV (KMG-IV): sequencing the most valuable type-strain genomes for metagenomic binning, comparative biology and taxonomic classification.</title>
        <authorList>
            <person name="Goeker M."/>
        </authorList>
    </citation>
    <scope>NUCLEOTIDE SEQUENCE [LARGE SCALE GENOMIC DNA]</scope>
    <source>
        <strain evidence="1 2">DSM 105482</strain>
    </source>
</reference>
<evidence type="ECO:0000313" key="2">
    <source>
        <dbReference type="Proteomes" id="UP000823486"/>
    </source>
</evidence>